<evidence type="ECO:0000259" key="5">
    <source>
        <dbReference type="Pfam" id="PF14714"/>
    </source>
</evidence>
<evidence type="ECO:0000256" key="2">
    <source>
        <dbReference type="ARBA" id="ARBA00023134"/>
    </source>
</evidence>
<evidence type="ECO:0000256" key="1">
    <source>
        <dbReference type="ARBA" id="ARBA00022741"/>
    </source>
</evidence>
<name>A0A0J9SCK1_PLAVI</name>
<dbReference type="PANTHER" id="PTHR43834:SF2">
    <property type="entry name" value="GTPASE DER"/>
    <property type="match status" value="1"/>
</dbReference>
<feature type="domain" description="GTPase Der C-terminal KH-domain-like" evidence="5">
    <location>
        <begin position="662"/>
        <end position="742"/>
    </location>
</feature>
<dbReference type="AlphaFoldDB" id="A0A0J9SCK1"/>
<dbReference type="InterPro" id="IPR006073">
    <property type="entry name" value="GTP-bd"/>
</dbReference>
<protein>
    <recommendedName>
        <fullName evidence="8">G domain-containing protein</fullName>
    </recommendedName>
</protein>
<organism evidence="6 7">
    <name type="scientific">Plasmodium vivax India VII</name>
    <dbReference type="NCBI Taxonomy" id="1077284"/>
    <lineage>
        <taxon>Eukaryota</taxon>
        <taxon>Sar</taxon>
        <taxon>Alveolata</taxon>
        <taxon>Apicomplexa</taxon>
        <taxon>Aconoidasida</taxon>
        <taxon>Haemosporida</taxon>
        <taxon>Plasmodiidae</taxon>
        <taxon>Plasmodium</taxon>
        <taxon>Plasmodium (Plasmodium)</taxon>
    </lineage>
</organism>
<dbReference type="Pfam" id="PF14714">
    <property type="entry name" value="KH_dom-like"/>
    <property type="match status" value="1"/>
</dbReference>
<evidence type="ECO:0000259" key="4">
    <source>
        <dbReference type="Pfam" id="PF01926"/>
    </source>
</evidence>
<dbReference type="Gene3D" id="3.40.50.300">
    <property type="entry name" value="P-loop containing nucleotide triphosphate hydrolases"/>
    <property type="match status" value="2"/>
</dbReference>
<evidence type="ECO:0000313" key="6">
    <source>
        <dbReference type="EMBL" id="KMZ80660.1"/>
    </source>
</evidence>
<dbReference type="CDD" id="cd00882">
    <property type="entry name" value="Ras_like_GTPase"/>
    <property type="match status" value="1"/>
</dbReference>
<dbReference type="GO" id="GO:0005525">
    <property type="term" value="F:GTP binding"/>
    <property type="evidence" value="ECO:0007669"/>
    <property type="project" value="UniProtKB-KW"/>
</dbReference>
<gene>
    <name evidence="6" type="ORF">PVIIG_03027</name>
</gene>
<reference evidence="6 7" key="1">
    <citation type="submission" date="2011-08" db="EMBL/GenBank/DDBJ databases">
        <title>The Genome Sequence of Plasmodium vivax India VII.</title>
        <authorList>
            <consortium name="The Broad Institute Genome Sequencing Platform"/>
            <consortium name="The Broad Institute Genome Sequencing Center for Infectious Disease"/>
            <person name="Neafsey D."/>
            <person name="Carlton J."/>
            <person name="Barnwell J."/>
            <person name="Collins W."/>
            <person name="Escalante A."/>
            <person name="Mullikin J."/>
            <person name="Saul A."/>
            <person name="Guigo R."/>
            <person name="Camara F."/>
            <person name="Young S.K."/>
            <person name="Zeng Q."/>
            <person name="Gargeya S."/>
            <person name="Fitzgerald M."/>
            <person name="Haas B."/>
            <person name="Abouelleil A."/>
            <person name="Alvarado L."/>
            <person name="Arachchi H.M."/>
            <person name="Berlin A."/>
            <person name="Brown A."/>
            <person name="Chapman S.B."/>
            <person name="Chen Z."/>
            <person name="Dunbar C."/>
            <person name="Freedman E."/>
            <person name="Gearin G."/>
            <person name="Gellesch M."/>
            <person name="Goldberg J."/>
            <person name="Griggs A."/>
            <person name="Gujja S."/>
            <person name="Heiman D."/>
            <person name="Howarth C."/>
            <person name="Larson L."/>
            <person name="Lui A."/>
            <person name="MacDonald P.J.P."/>
            <person name="Montmayeur A."/>
            <person name="Murphy C."/>
            <person name="Neiman D."/>
            <person name="Pearson M."/>
            <person name="Priest M."/>
            <person name="Roberts A."/>
            <person name="Saif S."/>
            <person name="Shea T."/>
            <person name="Shenoy N."/>
            <person name="Sisk P."/>
            <person name="Stolte C."/>
            <person name="Sykes S."/>
            <person name="Wortman J."/>
            <person name="Nusbaum C."/>
            <person name="Birren B."/>
        </authorList>
    </citation>
    <scope>NUCLEOTIDE SEQUENCE [LARGE SCALE GENOMIC DNA]</scope>
    <source>
        <strain evidence="6 7">India VII</strain>
    </source>
</reference>
<proteinExistence type="predicted"/>
<feature type="domain" description="G" evidence="4">
    <location>
        <begin position="476"/>
        <end position="602"/>
    </location>
</feature>
<accession>A0A0J9SCK1</accession>
<dbReference type="Proteomes" id="UP000053562">
    <property type="component" value="Unassembled WGS sequence"/>
</dbReference>
<dbReference type="InterPro" id="IPR032859">
    <property type="entry name" value="KH_dom-like"/>
</dbReference>
<evidence type="ECO:0008006" key="8">
    <source>
        <dbReference type="Google" id="ProtNLM"/>
    </source>
</evidence>
<dbReference type="InterPro" id="IPR015946">
    <property type="entry name" value="KH_dom-like_a/b"/>
</dbReference>
<sequence>MGAAGVVRSLCFRISIVGASNSGKSSLHNRLMKRLSGSYKQSPVHHEPNYSLENHESPFRVENTKCVITDTLGMNEQMIRRLQGEKHHPDERHHQCNNIIRQHLNLIRSSHLILFCVKCSQIRQSDILAYQTVKDIFTQRENLITILFDERVRWDGRSRVEDDVATKQSEYNFLHAFEEFSNVVFFPNGLAWQDQGEDLVALIRRKVREEVAAHAGGDLEEAPTGDHPPMQHRTCDHHTCGYPEPPPNEQLRDLVDESLRIFRPKLSEETRNYFFKFVDLRKKEKKDERLFNDFLSERILGKSLRKLTRGELLARGAQAEAEAEAEAEAVADGEATVGAKAKAAAEEEPVGEDAVDAAASTAANTANAAAKAKNKRVRLLQAIVGGQGGVNPYELVKLTRAGDAPPVGAATPVGEATPEEDTTSEEGAPPVGAATPVGEATPEEDPTSEEGAPPVGAATPEEDATPSGTATPPHLQVCFLGERNCGKTTLIEAILRRPIVREQDVAELFGRKKYINRDLTVEHRNVQITIADTCSLTKQHRFKEEDSHHEEERRVFTNVHRSDLCVYVKEAKENNLSVSREDKKMIFYLLRKKKNIIVVVTKTDAILSRFEEKRNEFLSSFLSSFCSSFSDIPVLFLNPNNQMHVQTLLNRFIHIHKMSHLRIPTSTLNLFLIRFLQLFPIPWVRKKKCSFKYIRQVNTNPVTFLIFTNLYSNVPSNYLSFFKKKLKDQFRLRSVNVQFIFRTTCDSANARRGRLVRAGGRPRR</sequence>
<dbReference type="Pfam" id="PF01926">
    <property type="entry name" value="MMR_HSR1"/>
    <property type="match status" value="2"/>
</dbReference>
<feature type="domain" description="G" evidence="4">
    <location>
        <begin position="13"/>
        <end position="128"/>
    </location>
</feature>
<keyword evidence="2" id="KW-0342">GTP-binding</keyword>
<dbReference type="SUPFAM" id="SSF82653">
    <property type="entry name" value="Probable GTPase Der, C-terminal domain"/>
    <property type="match status" value="1"/>
</dbReference>
<dbReference type="SUPFAM" id="SSF52540">
    <property type="entry name" value="P-loop containing nucleoside triphosphate hydrolases"/>
    <property type="match status" value="2"/>
</dbReference>
<dbReference type="Gene3D" id="3.30.300.20">
    <property type="match status" value="1"/>
</dbReference>
<dbReference type="InterPro" id="IPR027417">
    <property type="entry name" value="P-loop_NTPase"/>
</dbReference>
<dbReference type="OrthoDB" id="8954335at2759"/>
<dbReference type="PANTHER" id="PTHR43834">
    <property type="entry name" value="GTPASE DER"/>
    <property type="match status" value="1"/>
</dbReference>
<feature type="region of interest" description="Disordered" evidence="3">
    <location>
        <begin position="403"/>
        <end position="473"/>
    </location>
</feature>
<evidence type="ECO:0000256" key="3">
    <source>
        <dbReference type="SAM" id="MobiDB-lite"/>
    </source>
</evidence>
<keyword evidence="1" id="KW-0547">Nucleotide-binding</keyword>
<dbReference type="EMBL" id="KQ234274">
    <property type="protein sequence ID" value="KMZ80660.1"/>
    <property type="molecule type" value="Genomic_DNA"/>
</dbReference>
<evidence type="ECO:0000313" key="7">
    <source>
        <dbReference type="Proteomes" id="UP000053562"/>
    </source>
</evidence>